<dbReference type="Pfam" id="PF13469">
    <property type="entry name" value="Sulfotransfer_3"/>
    <property type="match status" value="1"/>
</dbReference>
<proteinExistence type="predicted"/>
<keyword evidence="2" id="KW-1185">Reference proteome</keyword>
<dbReference type="Gene3D" id="3.40.50.300">
    <property type="entry name" value="P-loop containing nucleotide triphosphate hydrolases"/>
    <property type="match status" value="1"/>
</dbReference>
<sequence length="319" mass="35709">MNARQPAGRPVLVTGLPRSGTSWTGKMLQAGGELVYVNEPLNPSRPPGRSPGVLNASVSHAFQYICEDNEDVWLRAFRDTVRLRYRTAAELRVNRSLPDLARLAKNASAFTAGRLRGRRALLDDPYATLSAAWFARRLGAVAIVLVRDPVSWAGSWRKLGWTTYVHELLEQPLLMRDLLGEHAARLRELVGSQDELAKNAELWRVTYGAVDALRKETPSLHVIRYEDLAGDPMTAFEELYRLCGLRWNGPAREAVHRATSADNAPTRAMSWSLRGGLSRTAYQPMDSRAALTTYRDRLSPAEIARVRELTGAVRERFYA</sequence>
<evidence type="ECO:0000313" key="2">
    <source>
        <dbReference type="Proteomes" id="UP001183388"/>
    </source>
</evidence>
<evidence type="ECO:0000313" key="1">
    <source>
        <dbReference type="EMBL" id="MDT0306760.1"/>
    </source>
</evidence>
<organism evidence="1 2">
    <name type="scientific">Streptomyces boetiae</name>
    <dbReference type="NCBI Taxonomy" id="3075541"/>
    <lineage>
        <taxon>Bacteria</taxon>
        <taxon>Bacillati</taxon>
        <taxon>Actinomycetota</taxon>
        <taxon>Actinomycetes</taxon>
        <taxon>Kitasatosporales</taxon>
        <taxon>Streptomycetaceae</taxon>
        <taxon>Streptomyces</taxon>
    </lineage>
</organism>
<name>A0ABU2L5C3_9ACTN</name>
<dbReference type="Proteomes" id="UP001183388">
    <property type="component" value="Unassembled WGS sequence"/>
</dbReference>
<dbReference type="SUPFAM" id="SSF52540">
    <property type="entry name" value="P-loop containing nucleoside triphosphate hydrolases"/>
    <property type="match status" value="1"/>
</dbReference>
<dbReference type="InterPro" id="IPR027417">
    <property type="entry name" value="P-loop_NTPase"/>
</dbReference>
<protein>
    <submittedName>
        <fullName evidence="1">Sulfotransferase</fullName>
    </submittedName>
</protein>
<dbReference type="EMBL" id="JAVREN010000007">
    <property type="protein sequence ID" value="MDT0306760.1"/>
    <property type="molecule type" value="Genomic_DNA"/>
</dbReference>
<dbReference type="RefSeq" id="WP_311629689.1">
    <property type="nucleotide sequence ID" value="NZ_JAVREN010000007.1"/>
</dbReference>
<comment type="caution">
    <text evidence="1">The sequence shown here is derived from an EMBL/GenBank/DDBJ whole genome shotgun (WGS) entry which is preliminary data.</text>
</comment>
<accession>A0ABU2L5C3</accession>
<reference evidence="2" key="1">
    <citation type="submission" date="2023-07" db="EMBL/GenBank/DDBJ databases">
        <title>30 novel species of actinomycetes from the DSMZ collection.</title>
        <authorList>
            <person name="Nouioui I."/>
        </authorList>
    </citation>
    <scope>NUCLEOTIDE SEQUENCE [LARGE SCALE GENOMIC DNA]</scope>
    <source>
        <strain evidence="2">DSM 44917</strain>
    </source>
</reference>
<gene>
    <name evidence="1" type="ORF">RM780_07260</name>
</gene>